<keyword evidence="2" id="KW-1185">Reference proteome</keyword>
<dbReference type="EMBL" id="BTSX01000003">
    <property type="protein sequence ID" value="GMS91015.1"/>
    <property type="molecule type" value="Genomic_DNA"/>
</dbReference>
<accession>A0AAV5T7C2</accession>
<protein>
    <submittedName>
        <fullName evidence="1">Uncharacterized protein</fullName>
    </submittedName>
</protein>
<evidence type="ECO:0000313" key="2">
    <source>
        <dbReference type="Proteomes" id="UP001432027"/>
    </source>
</evidence>
<feature type="non-terminal residue" evidence="1">
    <location>
        <position position="1"/>
    </location>
</feature>
<reference evidence="1" key="1">
    <citation type="submission" date="2023-10" db="EMBL/GenBank/DDBJ databases">
        <title>Genome assembly of Pristionchus species.</title>
        <authorList>
            <person name="Yoshida K."/>
            <person name="Sommer R.J."/>
        </authorList>
    </citation>
    <scope>NUCLEOTIDE SEQUENCE</scope>
    <source>
        <strain evidence="1">RS0144</strain>
    </source>
</reference>
<name>A0AAV5T7C2_9BILA</name>
<dbReference type="AlphaFoldDB" id="A0AAV5T7C2"/>
<evidence type="ECO:0000313" key="1">
    <source>
        <dbReference type="EMBL" id="GMS91015.1"/>
    </source>
</evidence>
<comment type="caution">
    <text evidence="1">The sequence shown here is derived from an EMBL/GenBank/DDBJ whole genome shotgun (WGS) entry which is preliminary data.</text>
</comment>
<gene>
    <name evidence="1" type="ORF">PENTCL1PPCAC_13190</name>
</gene>
<sequence>FRCLSRPSPSSPMMTRDRKWKFEEYKKNRFQYSNFLTRLSSKSILISISRRALRIYGRLVEIEKEAKYRFEWLIIVENDSGVRLIFRDNGSVSDDVTVPHSDLMRKNSQFKKLFYKTVSEYTH</sequence>
<organism evidence="1 2">
    <name type="scientific">Pristionchus entomophagus</name>
    <dbReference type="NCBI Taxonomy" id="358040"/>
    <lineage>
        <taxon>Eukaryota</taxon>
        <taxon>Metazoa</taxon>
        <taxon>Ecdysozoa</taxon>
        <taxon>Nematoda</taxon>
        <taxon>Chromadorea</taxon>
        <taxon>Rhabditida</taxon>
        <taxon>Rhabditina</taxon>
        <taxon>Diplogasteromorpha</taxon>
        <taxon>Diplogasteroidea</taxon>
        <taxon>Neodiplogasteridae</taxon>
        <taxon>Pristionchus</taxon>
    </lineage>
</organism>
<proteinExistence type="predicted"/>
<dbReference type="Proteomes" id="UP001432027">
    <property type="component" value="Unassembled WGS sequence"/>
</dbReference>